<protein>
    <recommendedName>
        <fullName evidence="4">Gluconate 2-dehydrogenase</fullName>
    </recommendedName>
</protein>
<dbReference type="Pfam" id="PF13618">
    <property type="entry name" value="Gluconate_2-dh3"/>
    <property type="match status" value="1"/>
</dbReference>
<comment type="caution">
    <text evidence="2">The sequence shown here is derived from an EMBL/GenBank/DDBJ whole genome shotgun (WGS) entry which is preliminary data.</text>
</comment>
<reference evidence="2 3" key="1">
    <citation type="submission" date="2015-07" db="EMBL/GenBank/DDBJ databases">
        <title>Draft Genome Sequence of Komagataeibacter intermedius Strain AF2, Isolated from Kombucha Tea.</title>
        <authorList>
            <person name="Santos R.A."/>
            <person name="Berretta A.A."/>
            <person name="Barud H.S."/>
            <person name="Ribeiro S.J."/>
            <person name="Gonzalez-Garcia L.N."/>
            <person name="Zucchi T.D."/>
            <person name="Goldman G.H."/>
            <person name="Riano-Pachon D.M."/>
        </authorList>
    </citation>
    <scope>NUCLEOTIDE SEQUENCE [LARGE SCALE GENOMIC DNA]</scope>
    <source>
        <strain evidence="2 3">AF2</strain>
    </source>
</reference>
<sequence length="215" mass="24469">MTERDRYPGYDVLGKRHSPSWNEATRRVMDARLGVPREPRFLSRIEWDTLVAICDRIIPQPKNRPPVPLAAYIDQRLQADARNGFRNAALPPQREAWRQGLAAFEAEARQLHGTAFHHLTAAQRDDLLQRAEGGWINAPAWGDLDAALFFSEHIMGDIIAAYYAHPTSWNEIGFGGPASPRGYVRMRNNRRDPWEPVEAGPGEEARAGRENRRVR</sequence>
<dbReference type="EMBL" id="JUFX02000230">
    <property type="protein sequence ID" value="KPH85640.1"/>
    <property type="molecule type" value="Genomic_DNA"/>
</dbReference>
<accession>A0A0N1N2T7</accession>
<dbReference type="InterPro" id="IPR027056">
    <property type="entry name" value="Gluconate_2DH_su3"/>
</dbReference>
<gene>
    <name evidence="2" type="ORF">GLUCOINTEAF2_0203267</name>
</gene>
<evidence type="ECO:0000313" key="3">
    <source>
        <dbReference type="Proteomes" id="UP000031553"/>
    </source>
</evidence>
<dbReference type="OrthoDB" id="9780765at2"/>
<feature type="compositionally biased region" description="Basic and acidic residues" evidence="1">
    <location>
        <begin position="203"/>
        <end position="215"/>
    </location>
</feature>
<organism evidence="2 3">
    <name type="scientific">Komagataeibacter intermedius AF2</name>
    <dbReference type="NCBI Taxonomy" id="1458464"/>
    <lineage>
        <taxon>Bacteria</taxon>
        <taxon>Pseudomonadati</taxon>
        <taxon>Pseudomonadota</taxon>
        <taxon>Alphaproteobacteria</taxon>
        <taxon>Acetobacterales</taxon>
        <taxon>Acetobacteraceae</taxon>
        <taxon>Komagataeibacter</taxon>
    </lineage>
</organism>
<feature type="region of interest" description="Disordered" evidence="1">
    <location>
        <begin position="192"/>
        <end position="215"/>
    </location>
</feature>
<proteinExistence type="predicted"/>
<dbReference type="Proteomes" id="UP000031553">
    <property type="component" value="Unassembled WGS sequence"/>
</dbReference>
<dbReference type="RefSeq" id="WP_039736180.1">
    <property type="nucleotide sequence ID" value="NZ_JUFX02000230.1"/>
</dbReference>
<evidence type="ECO:0000313" key="2">
    <source>
        <dbReference type="EMBL" id="KPH85640.1"/>
    </source>
</evidence>
<name>A0A0N1N2T7_9PROT</name>
<dbReference type="AlphaFoldDB" id="A0A0N1N2T7"/>
<evidence type="ECO:0000256" key="1">
    <source>
        <dbReference type="SAM" id="MobiDB-lite"/>
    </source>
</evidence>
<evidence type="ECO:0008006" key="4">
    <source>
        <dbReference type="Google" id="ProtNLM"/>
    </source>
</evidence>